<protein>
    <submittedName>
        <fullName evidence="1">Uncharacterized protein</fullName>
    </submittedName>
</protein>
<proteinExistence type="predicted"/>
<reference evidence="1" key="2">
    <citation type="journal article" date="2024" name="Plant">
        <title>Genomic evolution and insights into agronomic trait innovations of Sesamum species.</title>
        <authorList>
            <person name="Miao H."/>
            <person name="Wang L."/>
            <person name="Qu L."/>
            <person name="Liu H."/>
            <person name="Sun Y."/>
            <person name="Le M."/>
            <person name="Wang Q."/>
            <person name="Wei S."/>
            <person name="Zheng Y."/>
            <person name="Lin W."/>
            <person name="Duan Y."/>
            <person name="Cao H."/>
            <person name="Xiong S."/>
            <person name="Wang X."/>
            <person name="Wei L."/>
            <person name="Li C."/>
            <person name="Ma Q."/>
            <person name="Ju M."/>
            <person name="Zhao R."/>
            <person name="Li G."/>
            <person name="Mu C."/>
            <person name="Tian Q."/>
            <person name="Mei H."/>
            <person name="Zhang T."/>
            <person name="Gao T."/>
            <person name="Zhang H."/>
        </authorList>
    </citation>
    <scope>NUCLEOTIDE SEQUENCE</scope>
    <source>
        <strain evidence="1">KEN8</strain>
    </source>
</reference>
<evidence type="ECO:0000313" key="1">
    <source>
        <dbReference type="EMBL" id="KAL0294367.1"/>
    </source>
</evidence>
<dbReference type="EMBL" id="JACGWM010001204">
    <property type="protein sequence ID" value="KAL0294367.1"/>
    <property type="molecule type" value="Genomic_DNA"/>
</dbReference>
<sequence>MYKYTYMDTIVIENNIDDPQNNGEQMYRHVDETKQYLNCHYVSAIEACWRIYEFELQKQYPSVERLQYHLPNEQFVVFNENDHLYDVVNHNGVQDTMLTKWFEANKKYPATITLTYVQFPIAWV</sequence>
<comment type="caution">
    <text evidence="1">The sequence shown here is derived from an EMBL/GenBank/DDBJ whole genome shotgun (WGS) entry which is preliminary data.</text>
</comment>
<gene>
    <name evidence="1" type="ORF">Scaly_3123200</name>
</gene>
<organism evidence="1">
    <name type="scientific">Sesamum calycinum</name>
    <dbReference type="NCBI Taxonomy" id="2727403"/>
    <lineage>
        <taxon>Eukaryota</taxon>
        <taxon>Viridiplantae</taxon>
        <taxon>Streptophyta</taxon>
        <taxon>Embryophyta</taxon>
        <taxon>Tracheophyta</taxon>
        <taxon>Spermatophyta</taxon>
        <taxon>Magnoliopsida</taxon>
        <taxon>eudicotyledons</taxon>
        <taxon>Gunneridae</taxon>
        <taxon>Pentapetalae</taxon>
        <taxon>asterids</taxon>
        <taxon>lamiids</taxon>
        <taxon>Lamiales</taxon>
        <taxon>Pedaliaceae</taxon>
        <taxon>Sesamum</taxon>
    </lineage>
</organism>
<reference evidence="1" key="1">
    <citation type="submission" date="2020-06" db="EMBL/GenBank/DDBJ databases">
        <authorList>
            <person name="Li T."/>
            <person name="Hu X."/>
            <person name="Zhang T."/>
            <person name="Song X."/>
            <person name="Zhang H."/>
            <person name="Dai N."/>
            <person name="Sheng W."/>
            <person name="Hou X."/>
            <person name="Wei L."/>
        </authorList>
    </citation>
    <scope>NUCLEOTIDE SEQUENCE</scope>
    <source>
        <strain evidence="1">KEN8</strain>
        <tissue evidence="1">Leaf</tissue>
    </source>
</reference>
<name>A0AAW2JJK6_9LAMI</name>
<accession>A0AAW2JJK6</accession>
<dbReference type="AlphaFoldDB" id="A0AAW2JJK6"/>